<feature type="region of interest" description="Disordered" evidence="1">
    <location>
        <begin position="1"/>
        <end position="21"/>
    </location>
</feature>
<name>K0T3L1_THAOC</name>
<reference evidence="3 4" key="1">
    <citation type="journal article" date="2012" name="Genome Biol.">
        <title>Genome and low-iron response of an oceanic diatom adapted to chronic iron limitation.</title>
        <authorList>
            <person name="Lommer M."/>
            <person name="Specht M."/>
            <person name="Roy A.S."/>
            <person name="Kraemer L."/>
            <person name="Andreson R."/>
            <person name="Gutowska M.A."/>
            <person name="Wolf J."/>
            <person name="Bergner S.V."/>
            <person name="Schilhabel M.B."/>
            <person name="Klostermeier U.C."/>
            <person name="Beiko R.G."/>
            <person name="Rosenstiel P."/>
            <person name="Hippler M."/>
            <person name="Laroche J."/>
        </authorList>
    </citation>
    <scope>NUCLEOTIDE SEQUENCE [LARGE SCALE GENOMIC DNA]</scope>
    <source>
        <strain evidence="3 4">CCMP1005</strain>
    </source>
</reference>
<dbReference type="Proteomes" id="UP000266841">
    <property type="component" value="Unassembled WGS sequence"/>
</dbReference>
<evidence type="ECO:0000256" key="1">
    <source>
        <dbReference type="SAM" id="MobiDB-lite"/>
    </source>
</evidence>
<protein>
    <submittedName>
        <fullName evidence="3">Uncharacterized protein</fullName>
    </submittedName>
</protein>
<evidence type="ECO:0000313" key="4">
    <source>
        <dbReference type="Proteomes" id="UP000266841"/>
    </source>
</evidence>
<gene>
    <name evidence="3" type="ORF">THAOC_05137</name>
</gene>
<dbReference type="EMBL" id="AGNL01004657">
    <property type="protein sequence ID" value="EJK73248.1"/>
    <property type="molecule type" value="Genomic_DNA"/>
</dbReference>
<keyword evidence="4" id="KW-1185">Reference proteome</keyword>
<keyword evidence="2" id="KW-0732">Signal</keyword>
<dbReference type="OMA" id="YPMSTHE"/>
<feature type="region of interest" description="Disordered" evidence="1">
    <location>
        <begin position="45"/>
        <end position="74"/>
    </location>
</feature>
<organism evidence="3 4">
    <name type="scientific">Thalassiosira oceanica</name>
    <name type="common">Marine diatom</name>
    <dbReference type="NCBI Taxonomy" id="159749"/>
    <lineage>
        <taxon>Eukaryota</taxon>
        <taxon>Sar</taxon>
        <taxon>Stramenopiles</taxon>
        <taxon>Ochrophyta</taxon>
        <taxon>Bacillariophyta</taxon>
        <taxon>Coscinodiscophyceae</taxon>
        <taxon>Thalassiosirophycidae</taxon>
        <taxon>Thalassiosirales</taxon>
        <taxon>Thalassiosiraceae</taxon>
        <taxon>Thalassiosira</taxon>
    </lineage>
</organism>
<accession>K0T3L1</accession>
<evidence type="ECO:0000256" key="2">
    <source>
        <dbReference type="SAM" id="SignalP"/>
    </source>
</evidence>
<feature type="chain" id="PRO_5003840614" evidence="2">
    <location>
        <begin position="47"/>
        <end position="503"/>
    </location>
</feature>
<evidence type="ECO:0000313" key="3">
    <source>
        <dbReference type="EMBL" id="EJK73248.1"/>
    </source>
</evidence>
<dbReference type="AlphaFoldDB" id="K0T3L1"/>
<proteinExistence type="predicted"/>
<comment type="caution">
    <text evidence="3">The sequence shown here is derived from an EMBL/GenBank/DDBJ whole genome shotgun (WGS) entry which is preliminary data.</text>
</comment>
<feature type="signal peptide" evidence="2">
    <location>
        <begin position="1"/>
        <end position="46"/>
    </location>
</feature>
<sequence length="503" mass="55594">MVEVRRLWGTSRQSAPGGSGSRSRRVARVVLVWLSVLVADFSGSRARNRESSPARGTSSPQSPLEVPPPGRRRMASDEFRGARLVLHVGPVKTATSSIQCSLAHLERTGGLADLLSAKLIESESCRPTKKQKAERLDAYRMRFGLESISNEVKGGKYPMSTHEAVAAGVSFLPQCMDGKAWNATLAVAEDGTKNSPPECWSSSFGAFINNYYSEGALNTYVISNEILTVSFGTLEGEGRCEGVLNALLDSLPPDSQIDIVYTQRYLFETLVSFHKQQCGTFGTKPRMDLFPPKGKAIPLLHEWAKTNFDRDQRTLSDAIRCFRRASEDNDRIRLTVLDYNSDTRDVLGDFYSLLANGDGWIVDELRNRTAGTSEKNTASGRGEEMSYDRVVMSAYSDGLAGPKRGGVERRDARGALKRHVKDSGETIRFEVECPTEAFYSSVLEKSTELHEIVYGHDGEMMGRMSEAFRNAVERGEFCDVDGRATIESNGLRQVLIDKLKKNG</sequence>
<dbReference type="eggNOG" id="ENOG502QYKJ">
    <property type="taxonomic scope" value="Eukaryota"/>
</dbReference>